<gene>
    <name evidence="1" type="ORF">SAMN05660866_02855</name>
</gene>
<dbReference type="Pfam" id="PF13671">
    <property type="entry name" value="AAA_33"/>
    <property type="match status" value="1"/>
</dbReference>
<dbReference type="SUPFAM" id="SSF52540">
    <property type="entry name" value="P-loop containing nucleoside triphosphate hydrolases"/>
    <property type="match status" value="1"/>
</dbReference>
<dbReference type="RefSeq" id="WP_079513283.1">
    <property type="nucleotide sequence ID" value="NZ_FUYL01000009.1"/>
</dbReference>
<keyword evidence="1" id="KW-0418">Kinase</keyword>
<accession>A0A1T5DDV9</accession>
<dbReference type="Gene3D" id="3.40.50.300">
    <property type="entry name" value="P-loop containing nucleotide triphosphate hydrolases"/>
    <property type="match status" value="1"/>
</dbReference>
<proteinExistence type="predicted"/>
<protein>
    <submittedName>
        <fullName evidence="1">Predicted kinase</fullName>
    </submittedName>
</protein>
<organism evidence="1 2">
    <name type="scientific">Maribacter arcticus</name>
    <dbReference type="NCBI Taxonomy" id="561365"/>
    <lineage>
        <taxon>Bacteria</taxon>
        <taxon>Pseudomonadati</taxon>
        <taxon>Bacteroidota</taxon>
        <taxon>Flavobacteriia</taxon>
        <taxon>Flavobacteriales</taxon>
        <taxon>Flavobacteriaceae</taxon>
        <taxon>Maribacter</taxon>
    </lineage>
</organism>
<name>A0A1T5DDV9_9FLAO</name>
<dbReference type="STRING" id="561365.SAMN05660866_02855"/>
<keyword evidence="1" id="KW-0808">Transferase</keyword>
<dbReference type="GO" id="GO:0016301">
    <property type="term" value="F:kinase activity"/>
    <property type="evidence" value="ECO:0007669"/>
    <property type="project" value="UniProtKB-KW"/>
</dbReference>
<dbReference type="Proteomes" id="UP000190339">
    <property type="component" value="Unassembled WGS sequence"/>
</dbReference>
<evidence type="ECO:0000313" key="1">
    <source>
        <dbReference type="EMBL" id="SKB69928.1"/>
    </source>
</evidence>
<reference evidence="2" key="1">
    <citation type="submission" date="2017-02" db="EMBL/GenBank/DDBJ databases">
        <authorList>
            <person name="Varghese N."/>
            <person name="Submissions S."/>
        </authorList>
    </citation>
    <scope>NUCLEOTIDE SEQUENCE [LARGE SCALE GENOMIC DNA]</scope>
    <source>
        <strain evidence="2">DSM 23546</strain>
    </source>
</reference>
<evidence type="ECO:0000313" key="2">
    <source>
        <dbReference type="Proteomes" id="UP000190339"/>
    </source>
</evidence>
<dbReference type="AlphaFoldDB" id="A0A1T5DDV9"/>
<sequence>MLHLIVGNTGSGKTTYANALKKKTKGVLFSIDTWNKTLFLPDKSPTDGLDWFLERIERSENIIMNLVQQLEQSNTDSILDLGLSKYAHREKFRQFAAANGFKIKLHFLDISKETRWHRIQQRNTEKGDTFEFEVTQENFNFMQNWFEPPTKEELVGGIVITEKP</sequence>
<dbReference type="OrthoDB" id="531205at2"/>
<keyword evidence="2" id="KW-1185">Reference proteome</keyword>
<dbReference type="EMBL" id="FUYL01000009">
    <property type="protein sequence ID" value="SKB69928.1"/>
    <property type="molecule type" value="Genomic_DNA"/>
</dbReference>
<dbReference type="InterPro" id="IPR027417">
    <property type="entry name" value="P-loop_NTPase"/>
</dbReference>